<dbReference type="InterPro" id="IPR024344">
    <property type="entry name" value="MDMPI_metal-binding"/>
</dbReference>
<proteinExistence type="predicted"/>
<organism evidence="2 3">
    <name type="scientific">Nocardioides fonticola</name>
    <dbReference type="NCBI Taxonomy" id="450363"/>
    <lineage>
        <taxon>Bacteria</taxon>
        <taxon>Bacillati</taxon>
        <taxon>Actinomycetota</taxon>
        <taxon>Actinomycetes</taxon>
        <taxon>Propionibacteriales</taxon>
        <taxon>Nocardioidaceae</taxon>
        <taxon>Nocardioides</taxon>
    </lineage>
</organism>
<reference evidence="3" key="1">
    <citation type="journal article" date="2019" name="Int. J. Syst. Evol. Microbiol.">
        <title>The Global Catalogue of Microorganisms (GCM) 10K type strain sequencing project: providing services to taxonomists for standard genome sequencing and annotation.</title>
        <authorList>
            <consortium name="The Broad Institute Genomics Platform"/>
            <consortium name="The Broad Institute Genome Sequencing Center for Infectious Disease"/>
            <person name="Wu L."/>
            <person name="Ma J."/>
        </authorList>
    </citation>
    <scope>NUCLEOTIDE SEQUENCE [LARGE SCALE GENOMIC DNA]</scope>
    <source>
        <strain evidence="3">JCM 16703</strain>
    </source>
</reference>
<dbReference type="InterPro" id="IPR017517">
    <property type="entry name" value="Maleyloyr_isom"/>
</dbReference>
<feature type="domain" description="Mycothiol-dependent maleylpyruvate isomerase metal-binding" evidence="1">
    <location>
        <begin position="21"/>
        <end position="135"/>
    </location>
</feature>
<evidence type="ECO:0000259" key="1">
    <source>
        <dbReference type="Pfam" id="PF11716"/>
    </source>
</evidence>
<dbReference type="Proteomes" id="UP001501495">
    <property type="component" value="Unassembled WGS sequence"/>
</dbReference>
<evidence type="ECO:0000313" key="3">
    <source>
        <dbReference type="Proteomes" id="UP001501495"/>
    </source>
</evidence>
<dbReference type="EMBL" id="BAAAZH010000024">
    <property type="protein sequence ID" value="GAA4123829.1"/>
    <property type="molecule type" value="Genomic_DNA"/>
</dbReference>
<protein>
    <submittedName>
        <fullName evidence="2">TIGR03086 family metal-binding protein</fullName>
    </submittedName>
</protein>
<keyword evidence="3" id="KW-1185">Reference proteome</keyword>
<dbReference type="InterPro" id="IPR034660">
    <property type="entry name" value="DinB/YfiT-like"/>
</dbReference>
<gene>
    <name evidence="2" type="ORF">GCM10022215_30890</name>
</gene>
<accession>A0ABP7XQD7</accession>
<dbReference type="Pfam" id="PF11716">
    <property type="entry name" value="MDMPI_N"/>
    <property type="match status" value="1"/>
</dbReference>
<dbReference type="RefSeq" id="WP_344734356.1">
    <property type="nucleotide sequence ID" value="NZ_BAAAZH010000024.1"/>
</dbReference>
<sequence length="193" mass="20089">MRSTTAPAVLLDLTAAGALLDRAVALLDPLLRQVRPIDLTRPTPCARWDVGWLITHLQDAVAAVAEAASGEVRVEPRLVARPEPVGVADAARALLEQWRADAAGSPVVVGTAHLTPGVLLGAAALEIAVHADDLAVALGRPGMDDALALTLWPVARALVRTGDRAGRFGAPVEVPPGSPPRMVLRAHLGRRPG</sequence>
<dbReference type="SUPFAM" id="SSF109854">
    <property type="entry name" value="DinB/YfiT-like putative metalloenzymes"/>
    <property type="match status" value="1"/>
</dbReference>
<dbReference type="Gene3D" id="1.20.120.450">
    <property type="entry name" value="dinb family like domain"/>
    <property type="match status" value="1"/>
</dbReference>
<comment type="caution">
    <text evidence="2">The sequence shown here is derived from an EMBL/GenBank/DDBJ whole genome shotgun (WGS) entry which is preliminary data.</text>
</comment>
<evidence type="ECO:0000313" key="2">
    <source>
        <dbReference type="EMBL" id="GAA4123829.1"/>
    </source>
</evidence>
<dbReference type="NCBIfam" id="TIGR03083">
    <property type="entry name" value="maleylpyruvate isomerase family mycothiol-dependent enzyme"/>
    <property type="match status" value="1"/>
</dbReference>
<name>A0ABP7XQD7_9ACTN</name>